<dbReference type="InterPro" id="IPR058649">
    <property type="entry name" value="CzcB_C"/>
</dbReference>
<feature type="domain" description="CzcB-like C-terminal circularly permuted SH3-like" evidence="1">
    <location>
        <begin position="2"/>
        <end position="32"/>
    </location>
</feature>
<dbReference type="PATRIC" id="fig|1194404.4.peg.809"/>
<dbReference type="EMBL" id="AOKG01000254">
    <property type="protein sequence ID" value="EPN62784.1"/>
    <property type="molecule type" value="Genomic_DNA"/>
</dbReference>
<name>S6V7K5_PSESF</name>
<evidence type="ECO:0000259" key="1">
    <source>
        <dbReference type="Pfam" id="PF25975"/>
    </source>
</evidence>
<proteinExistence type="predicted"/>
<reference evidence="2 3" key="1">
    <citation type="journal article" date="2013" name="PLoS Pathog.">
        <title>Genomic analysis of the Kiwifruit pathogen Pseudomonas syringae pv. actinidiae provides insight into the origins of an emergent plant disease.</title>
        <authorList>
            <person name="McCann H.C."/>
            <person name="Rikkerink E.H."/>
            <person name="Bertels F."/>
            <person name="Fiers M."/>
            <person name="Lu A."/>
            <person name="Rees-George J."/>
            <person name="Andersen M.T."/>
            <person name="Gleave A.P."/>
            <person name="Haubold B."/>
            <person name="Wohlers M.W."/>
            <person name="Guttman D.S."/>
            <person name="Wang P.W."/>
            <person name="Straub C."/>
            <person name="Vanneste J.L."/>
            <person name="Rainey P.B."/>
            <person name="Templeton M.D."/>
        </authorList>
    </citation>
    <scope>NUCLEOTIDE SEQUENCE [LARGE SCALE GENOMIC DNA]</scope>
    <source>
        <strain evidence="2 3">ICMP 18807</strain>
    </source>
</reference>
<organism evidence="2 3">
    <name type="scientific">Pseudomonas syringae pv. actinidiae ICMP 18807</name>
    <dbReference type="NCBI Taxonomy" id="1194404"/>
    <lineage>
        <taxon>Bacteria</taxon>
        <taxon>Pseudomonadati</taxon>
        <taxon>Pseudomonadota</taxon>
        <taxon>Gammaproteobacteria</taxon>
        <taxon>Pseudomonadales</taxon>
        <taxon>Pseudomonadaceae</taxon>
        <taxon>Pseudomonas</taxon>
        <taxon>Pseudomonas syringae</taxon>
    </lineage>
</organism>
<gene>
    <name evidence="2" type="ORF">A244_03892</name>
</gene>
<dbReference type="Pfam" id="PF25975">
    <property type="entry name" value="CzcB_C"/>
    <property type="match status" value="1"/>
</dbReference>
<dbReference type="Proteomes" id="UP000015729">
    <property type="component" value="Unassembled WGS sequence"/>
</dbReference>
<evidence type="ECO:0000313" key="2">
    <source>
        <dbReference type="EMBL" id="EPN62784.1"/>
    </source>
</evidence>
<sequence>MTLGRRDGGHVEIVKGLAAGTQVAAAGSFILKSELGKGSAEHAH</sequence>
<accession>S6V7K5</accession>
<protein>
    <submittedName>
        <fullName evidence="2">Cation efflux family protein</fullName>
    </submittedName>
</protein>
<dbReference type="Gene3D" id="2.40.420.20">
    <property type="match status" value="1"/>
</dbReference>
<evidence type="ECO:0000313" key="3">
    <source>
        <dbReference type="Proteomes" id="UP000015729"/>
    </source>
</evidence>
<dbReference type="AlphaFoldDB" id="S6V7K5"/>
<comment type="caution">
    <text evidence="2">The sequence shown here is derived from an EMBL/GenBank/DDBJ whole genome shotgun (WGS) entry which is preliminary data.</text>
</comment>